<gene>
    <name evidence="11" type="ORF">ATO7_15183</name>
</gene>
<dbReference type="STRING" id="1317117.ATO7_15183"/>
<evidence type="ECO:0000256" key="10">
    <source>
        <dbReference type="SAM" id="Phobius"/>
    </source>
</evidence>
<comment type="similarity">
    <text evidence="3">Belongs to the COX11/CtaG family.</text>
</comment>
<evidence type="ECO:0000256" key="1">
    <source>
        <dbReference type="ARBA" id="ARBA00004007"/>
    </source>
</evidence>
<dbReference type="PANTHER" id="PTHR21320">
    <property type="entry name" value="CYTOCHROME C OXIDASE ASSEMBLY PROTEIN COX11-RELATED"/>
    <property type="match status" value="1"/>
</dbReference>
<evidence type="ECO:0000256" key="9">
    <source>
        <dbReference type="ARBA" id="ARBA00023136"/>
    </source>
</evidence>
<keyword evidence="8" id="KW-0186">Copper</keyword>
<comment type="function">
    <text evidence="1">Exerts its effect at some terminal stage of cytochrome c oxidase synthesis, probably by being involved in the insertion of the copper B into subunit I.</text>
</comment>
<dbReference type="NCBIfam" id="NF003465">
    <property type="entry name" value="PRK05089.1"/>
    <property type="match status" value="1"/>
</dbReference>
<dbReference type="GO" id="GO:0005886">
    <property type="term" value="C:plasma membrane"/>
    <property type="evidence" value="ECO:0007669"/>
    <property type="project" value="UniProtKB-SubCell"/>
</dbReference>
<dbReference type="Gene3D" id="2.60.370.10">
    <property type="entry name" value="Ctag/Cox11"/>
    <property type="match status" value="1"/>
</dbReference>
<dbReference type="PIRSF" id="PIRSF005413">
    <property type="entry name" value="COX11"/>
    <property type="match status" value="1"/>
</dbReference>
<feature type="transmembrane region" description="Helical" evidence="10">
    <location>
        <begin position="20"/>
        <end position="41"/>
    </location>
</feature>
<dbReference type="SUPFAM" id="SSF110111">
    <property type="entry name" value="Ctag/Cox11"/>
    <property type="match status" value="1"/>
</dbReference>
<evidence type="ECO:0000256" key="7">
    <source>
        <dbReference type="ARBA" id="ARBA00022989"/>
    </source>
</evidence>
<keyword evidence="6" id="KW-0735">Signal-anchor</keyword>
<dbReference type="EMBL" id="AQQV01000004">
    <property type="protein sequence ID" value="ORE85577.1"/>
    <property type="molecule type" value="Genomic_DNA"/>
</dbReference>
<dbReference type="Proteomes" id="UP000192342">
    <property type="component" value="Unassembled WGS sequence"/>
</dbReference>
<name>A0A1Y1SAZ1_9GAMM</name>
<dbReference type="AlphaFoldDB" id="A0A1Y1SAZ1"/>
<comment type="subcellular location">
    <subcellularLocation>
        <location evidence="2">Cell inner membrane</location>
        <topology evidence="2">Single-pass type II membrane protein</topology>
        <orientation evidence="2">Periplasmic side</orientation>
    </subcellularLocation>
</comment>
<dbReference type="InterPro" id="IPR023471">
    <property type="entry name" value="CtaG/Cox11_dom_sf"/>
</dbReference>
<protein>
    <recommendedName>
        <fullName evidence="4">Cytochrome c oxidase assembly protein CtaG</fullName>
    </recommendedName>
</protein>
<keyword evidence="7 10" id="KW-1133">Transmembrane helix</keyword>
<reference evidence="11 12" key="1">
    <citation type="submission" date="2013-04" db="EMBL/GenBank/DDBJ databases">
        <title>Oceanococcus atlanticus 22II-S10r2 Genome Sequencing.</title>
        <authorList>
            <person name="Lai Q."/>
            <person name="Li G."/>
            <person name="Shao Z."/>
        </authorList>
    </citation>
    <scope>NUCLEOTIDE SEQUENCE [LARGE SCALE GENOMIC DNA]</scope>
    <source>
        <strain evidence="11 12">22II-S10r2</strain>
    </source>
</reference>
<dbReference type="GO" id="GO:0005507">
    <property type="term" value="F:copper ion binding"/>
    <property type="evidence" value="ECO:0007669"/>
    <property type="project" value="InterPro"/>
</dbReference>
<evidence type="ECO:0000256" key="4">
    <source>
        <dbReference type="ARBA" id="ARBA00015384"/>
    </source>
</evidence>
<keyword evidence="5 10" id="KW-0812">Transmembrane</keyword>
<proteinExistence type="inferred from homology"/>
<evidence type="ECO:0000256" key="8">
    <source>
        <dbReference type="ARBA" id="ARBA00023008"/>
    </source>
</evidence>
<accession>A0A1Y1SAZ1</accession>
<dbReference type="OrthoDB" id="9804841at2"/>
<sequence length="187" mass="20793">MSSEKHKRTPQQRLWHLARLGGLVLGMFAFGYALVPLYGLVCDITGLNGKTDGITLEDSVTEAPDQERVVRVEFLTTVNNSLDWGFGAESSSIEVHPGKLYTVNFFAENRTAQDYITQATPSVVPWNAARYVRKTECFCFSQQTLDAGEYKKMPVRFMLDPALPPEVTTVTLSYTLFDATGLAQTAQ</sequence>
<dbReference type="RefSeq" id="WP_083563272.1">
    <property type="nucleotide sequence ID" value="NZ_AQQV01000004.1"/>
</dbReference>
<organism evidence="11 12">
    <name type="scientific">Oceanococcus atlanticus</name>
    <dbReference type="NCBI Taxonomy" id="1317117"/>
    <lineage>
        <taxon>Bacteria</taxon>
        <taxon>Pseudomonadati</taxon>
        <taxon>Pseudomonadota</taxon>
        <taxon>Gammaproteobacteria</taxon>
        <taxon>Chromatiales</taxon>
        <taxon>Oceanococcaceae</taxon>
        <taxon>Oceanococcus</taxon>
    </lineage>
</organism>
<dbReference type="PANTHER" id="PTHR21320:SF3">
    <property type="entry name" value="CYTOCHROME C OXIDASE ASSEMBLY PROTEIN COX11, MITOCHONDRIAL-RELATED"/>
    <property type="match status" value="1"/>
</dbReference>
<dbReference type="Pfam" id="PF04442">
    <property type="entry name" value="CtaG_Cox11"/>
    <property type="match status" value="1"/>
</dbReference>
<keyword evidence="12" id="KW-1185">Reference proteome</keyword>
<evidence type="ECO:0000256" key="6">
    <source>
        <dbReference type="ARBA" id="ARBA00022968"/>
    </source>
</evidence>
<evidence type="ECO:0000256" key="3">
    <source>
        <dbReference type="ARBA" id="ARBA00009620"/>
    </source>
</evidence>
<dbReference type="InterPro" id="IPR007533">
    <property type="entry name" value="Cyt_c_oxidase_assmbl_CtaG"/>
</dbReference>
<comment type="caution">
    <text evidence="11">The sequence shown here is derived from an EMBL/GenBank/DDBJ whole genome shotgun (WGS) entry which is preliminary data.</text>
</comment>
<keyword evidence="9 10" id="KW-0472">Membrane</keyword>
<evidence type="ECO:0000313" key="12">
    <source>
        <dbReference type="Proteomes" id="UP000192342"/>
    </source>
</evidence>
<evidence type="ECO:0000256" key="5">
    <source>
        <dbReference type="ARBA" id="ARBA00022692"/>
    </source>
</evidence>
<evidence type="ECO:0000256" key="2">
    <source>
        <dbReference type="ARBA" id="ARBA00004382"/>
    </source>
</evidence>
<evidence type="ECO:0000313" key="11">
    <source>
        <dbReference type="EMBL" id="ORE85577.1"/>
    </source>
</evidence>